<dbReference type="Gene3D" id="1.10.101.10">
    <property type="entry name" value="PGBD-like superfamily/PGBD"/>
    <property type="match status" value="1"/>
</dbReference>
<organism evidence="4 5">
    <name type="scientific">Saccharothrix yanglingensis</name>
    <dbReference type="NCBI Taxonomy" id="659496"/>
    <lineage>
        <taxon>Bacteria</taxon>
        <taxon>Bacillati</taxon>
        <taxon>Actinomycetota</taxon>
        <taxon>Actinomycetes</taxon>
        <taxon>Pseudonocardiales</taxon>
        <taxon>Pseudonocardiaceae</taxon>
        <taxon>Saccharothrix</taxon>
    </lineage>
</organism>
<feature type="compositionally biased region" description="Basic residues" evidence="1">
    <location>
        <begin position="69"/>
        <end position="80"/>
    </location>
</feature>
<dbReference type="InterPro" id="IPR036366">
    <property type="entry name" value="PGBDSf"/>
</dbReference>
<evidence type="ECO:0000256" key="2">
    <source>
        <dbReference type="SAM" id="Phobius"/>
    </source>
</evidence>
<name>A0ABU0X774_9PSEU</name>
<keyword evidence="2" id="KW-0812">Transmembrane</keyword>
<feature type="compositionally biased region" description="Basic and acidic residues" evidence="1">
    <location>
        <begin position="81"/>
        <end position="106"/>
    </location>
</feature>
<evidence type="ECO:0000256" key="1">
    <source>
        <dbReference type="SAM" id="MobiDB-lite"/>
    </source>
</evidence>
<feature type="transmembrane region" description="Helical" evidence="2">
    <location>
        <begin position="124"/>
        <end position="145"/>
    </location>
</feature>
<feature type="compositionally biased region" description="Basic residues" evidence="1">
    <location>
        <begin position="108"/>
        <end position="117"/>
    </location>
</feature>
<sequence>MHARQRCRHARPDVRGGRVRPGRRDGHGQGRRPDRVHQGPGGVQGVPVLHPLRPERPEGHGGTAGVRAVHARTRRGRARPPGREGHGDRRGRRGRQDAPGRPDGMRQGRFRSRRTCGRRPVKRLPVVIAAAVLVAGAGGVTAVAVTGQERVAEVVPDPPGGTATADRGDLVQQEQVGGTLGYAGSYQVTARAGGVFTWLPAPGSVVRHDERVFAVDDRPVPLWRGDKPLWRRVGAGVGKGSDVTLVEQNLKDLGLFSGTPDDAFTWATAAALREWQRVKGLERTGALDVGDVVVLPGEIRVTEVTSVLGAGAGGPVLRASGTGRLVTVEMPVAKQAIARQGAEVEVRLPGGARTKGAVASVGTVARNRDDGTAVIDVLVTLVDPAAAGGLDGAPATVHFTTERREGVITVPVNALLALPGGGYGVEVVRPGGVDLTPVELGLFGNGRVEVTGVAEGAEVRVAAS</sequence>
<reference evidence="4 5" key="1">
    <citation type="submission" date="2017-06" db="EMBL/GenBank/DDBJ databases">
        <title>Cultured bacterium strain Saccharothrix yanglingensis Hhs.015.</title>
        <authorList>
            <person name="Xia Y."/>
        </authorList>
    </citation>
    <scope>NUCLEOTIDE SEQUENCE [LARGE SCALE GENOMIC DNA]</scope>
    <source>
        <strain evidence="4 5">Hhs.015</strain>
    </source>
</reference>
<comment type="caution">
    <text evidence="4">The sequence shown here is derived from an EMBL/GenBank/DDBJ whole genome shotgun (WGS) entry which is preliminary data.</text>
</comment>
<keyword evidence="5" id="KW-1185">Reference proteome</keyword>
<dbReference type="Proteomes" id="UP001225605">
    <property type="component" value="Unassembled WGS sequence"/>
</dbReference>
<feature type="compositionally biased region" description="Basic and acidic residues" evidence="1">
    <location>
        <begin position="10"/>
        <end position="37"/>
    </location>
</feature>
<dbReference type="InterPro" id="IPR036365">
    <property type="entry name" value="PGBD-like_sf"/>
</dbReference>
<dbReference type="Pfam" id="PF01471">
    <property type="entry name" value="PG_binding_1"/>
    <property type="match status" value="1"/>
</dbReference>
<feature type="domain" description="Peptidoglycan binding-like" evidence="3">
    <location>
        <begin position="240"/>
        <end position="288"/>
    </location>
</feature>
<feature type="region of interest" description="Disordered" evidence="1">
    <location>
        <begin position="1"/>
        <end position="117"/>
    </location>
</feature>
<dbReference type="InterPro" id="IPR002477">
    <property type="entry name" value="Peptidoglycan-bd-like"/>
</dbReference>
<protein>
    <submittedName>
        <fullName evidence="4">Peptidoglycan-binding protein</fullName>
    </submittedName>
</protein>
<dbReference type="SUPFAM" id="SSF47090">
    <property type="entry name" value="PGBD-like"/>
    <property type="match status" value="1"/>
</dbReference>
<keyword evidence="2" id="KW-1133">Transmembrane helix</keyword>
<proteinExistence type="predicted"/>
<dbReference type="Gene3D" id="2.40.420.20">
    <property type="match status" value="1"/>
</dbReference>
<accession>A0ABU0X774</accession>
<gene>
    <name evidence="4" type="ORF">CKY47_29245</name>
</gene>
<evidence type="ECO:0000313" key="4">
    <source>
        <dbReference type="EMBL" id="MDQ2587985.1"/>
    </source>
</evidence>
<keyword evidence="2" id="KW-0472">Membrane</keyword>
<evidence type="ECO:0000259" key="3">
    <source>
        <dbReference type="Pfam" id="PF01471"/>
    </source>
</evidence>
<dbReference type="EMBL" id="NSDM01000014">
    <property type="protein sequence ID" value="MDQ2587985.1"/>
    <property type="molecule type" value="Genomic_DNA"/>
</dbReference>
<evidence type="ECO:0000313" key="5">
    <source>
        <dbReference type="Proteomes" id="UP001225605"/>
    </source>
</evidence>